<dbReference type="NCBIfam" id="TIGR02292">
    <property type="entry name" value="ygfB_yecA"/>
    <property type="match status" value="1"/>
</dbReference>
<dbReference type="RefSeq" id="WP_273914088.1">
    <property type="nucleotide sequence ID" value="NZ_JAMDGX010000144.1"/>
</dbReference>
<name>A0ABT5NTS7_9PSED</name>
<sequence length="188" mass="21377">MHHVFLQPLSEKEMGRLDDLLLKYGNERAIRTLSELDGFFVALISSAEYIDPDEWLHEVGGRVQKLRREAEEEAFHALLMRYMNSVANDLFEACEEFEPLFVASPTSGEPVFVVEDWCQGYMRGVSLAQWTGLPAPYSKHLSLIALHGLESNYAKVQAMSPDEHRDSIDGVTYAMRALYRHSLALRTA</sequence>
<dbReference type="InterPro" id="IPR011978">
    <property type="entry name" value="YgfB-like"/>
</dbReference>
<protein>
    <submittedName>
        <fullName evidence="1">UPF0149 family protein</fullName>
    </submittedName>
</protein>
<gene>
    <name evidence="1" type="ORF">M5G11_13615</name>
</gene>
<evidence type="ECO:0000313" key="1">
    <source>
        <dbReference type="EMBL" id="MDD0991577.1"/>
    </source>
</evidence>
<accession>A0ABT5NTS7</accession>
<dbReference type="EMBL" id="JAMDGY010000032">
    <property type="protein sequence ID" value="MDD0991577.1"/>
    <property type="molecule type" value="Genomic_DNA"/>
</dbReference>
<dbReference type="SUPFAM" id="SSF101327">
    <property type="entry name" value="YgfB-like"/>
    <property type="match status" value="1"/>
</dbReference>
<reference evidence="1 2" key="1">
    <citation type="submission" date="2022-05" db="EMBL/GenBank/DDBJ databases">
        <title>Novel Pseudomonas spp. Isolated from a Rainbow Trout Aquaculture Facility.</title>
        <authorList>
            <person name="Testerman T."/>
            <person name="Graf J."/>
        </authorList>
    </citation>
    <scope>NUCLEOTIDE SEQUENCE [LARGE SCALE GENOMIC DNA]</scope>
    <source>
        <strain evidence="1 2">ID681</strain>
    </source>
</reference>
<dbReference type="NCBIfam" id="NF007704">
    <property type="entry name" value="PRK10396.1"/>
    <property type="match status" value="1"/>
</dbReference>
<proteinExistence type="predicted"/>
<dbReference type="Proteomes" id="UP001148203">
    <property type="component" value="Unassembled WGS sequence"/>
</dbReference>
<evidence type="ECO:0000313" key="2">
    <source>
        <dbReference type="Proteomes" id="UP001148203"/>
    </source>
</evidence>
<comment type="caution">
    <text evidence="1">The sequence shown here is derived from an EMBL/GenBank/DDBJ whole genome shotgun (WGS) entry which is preliminary data.</text>
</comment>
<organism evidence="1 2">
    <name type="scientific">Pseudomonas fontis</name>
    <dbReference type="NCBI Taxonomy" id="2942633"/>
    <lineage>
        <taxon>Bacteria</taxon>
        <taxon>Pseudomonadati</taxon>
        <taxon>Pseudomonadota</taxon>
        <taxon>Gammaproteobacteria</taxon>
        <taxon>Pseudomonadales</taxon>
        <taxon>Pseudomonadaceae</taxon>
        <taxon>Pseudomonas</taxon>
    </lineage>
</organism>
<dbReference type="Gene3D" id="1.20.120.740">
    <property type="entry name" value="YgfB uncharacterised protein family UPF0149, PF03695"/>
    <property type="match status" value="1"/>
</dbReference>
<dbReference type="InterPro" id="IPR036255">
    <property type="entry name" value="YgfB-like_sf"/>
</dbReference>
<dbReference type="Pfam" id="PF03695">
    <property type="entry name" value="UPF0149"/>
    <property type="match status" value="1"/>
</dbReference>
<keyword evidence="2" id="KW-1185">Reference proteome</keyword>